<dbReference type="GO" id="GO:0008696">
    <property type="term" value="F:4-amino-4-deoxychorismate lyase activity"/>
    <property type="evidence" value="ECO:0007669"/>
    <property type="project" value="UniProtKB-EC"/>
</dbReference>
<dbReference type="InterPro" id="IPR050571">
    <property type="entry name" value="Class-IV_PLP-Dep_Aminotrnsfr"/>
</dbReference>
<evidence type="ECO:0000256" key="7">
    <source>
        <dbReference type="ARBA" id="ARBA00035633"/>
    </source>
</evidence>
<evidence type="ECO:0000256" key="10">
    <source>
        <dbReference type="NCBIfam" id="TIGR03461"/>
    </source>
</evidence>
<dbReference type="InterPro" id="IPR043132">
    <property type="entry name" value="BCAT-like_C"/>
</dbReference>
<dbReference type="NCBIfam" id="TIGR03461">
    <property type="entry name" value="pabC_Proteo"/>
    <property type="match status" value="1"/>
</dbReference>
<keyword evidence="5" id="KW-0289">Folate biosynthesis</keyword>
<evidence type="ECO:0000256" key="6">
    <source>
        <dbReference type="ARBA" id="ARBA00023239"/>
    </source>
</evidence>
<dbReference type="Gene3D" id="3.30.470.10">
    <property type="match status" value="1"/>
</dbReference>
<dbReference type="EC" id="4.1.3.38" evidence="8 10"/>
<evidence type="ECO:0000256" key="4">
    <source>
        <dbReference type="ARBA" id="ARBA00022898"/>
    </source>
</evidence>
<evidence type="ECO:0000256" key="9">
    <source>
        <dbReference type="ARBA" id="ARBA00049529"/>
    </source>
</evidence>
<dbReference type="Pfam" id="PF01063">
    <property type="entry name" value="Aminotran_4"/>
    <property type="match status" value="1"/>
</dbReference>
<keyword evidence="12" id="KW-1185">Reference proteome</keyword>
<dbReference type="Gene3D" id="3.20.10.10">
    <property type="entry name" value="D-amino Acid Aminotransferase, subunit A, domain 2"/>
    <property type="match status" value="1"/>
</dbReference>
<evidence type="ECO:0000256" key="3">
    <source>
        <dbReference type="ARBA" id="ARBA00011738"/>
    </source>
</evidence>
<comment type="cofactor">
    <cofactor evidence="1">
        <name>pyridoxal 5'-phosphate</name>
        <dbReference type="ChEBI" id="CHEBI:597326"/>
    </cofactor>
</comment>
<evidence type="ECO:0000256" key="1">
    <source>
        <dbReference type="ARBA" id="ARBA00001933"/>
    </source>
</evidence>
<comment type="caution">
    <text evidence="11">The sequence shown here is derived from an EMBL/GenBank/DDBJ whole genome shotgun (WGS) entry which is preliminary data.</text>
</comment>
<dbReference type="EMBL" id="JBGOOT010000001">
    <property type="protein sequence ID" value="MEZ8193749.1"/>
    <property type="molecule type" value="Genomic_DNA"/>
</dbReference>
<protein>
    <recommendedName>
        <fullName evidence="8 10">Aminodeoxychorismate lyase</fullName>
        <ecNumber evidence="8 10">4.1.3.38</ecNumber>
    </recommendedName>
</protein>
<organism evidence="11 12">
    <name type="scientific">Vibrio cortegadensis</name>
    <dbReference type="NCBI Taxonomy" id="1328770"/>
    <lineage>
        <taxon>Bacteria</taxon>
        <taxon>Pseudomonadati</taxon>
        <taxon>Pseudomonadota</taxon>
        <taxon>Gammaproteobacteria</taxon>
        <taxon>Vibrionales</taxon>
        <taxon>Vibrionaceae</taxon>
        <taxon>Vibrio</taxon>
    </lineage>
</organism>
<dbReference type="PANTHER" id="PTHR42743:SF2">
    <property type="entry name" value="AMINODEOXYCHORISMATE LYASE"/>
    <property type="match status" value="1"/>
</dbReference>
<dbReference type="InterPro" id="IPR001544">
    <property type="entry name" value="Aminotrans_IV"/>
</dbReference>
<comment type="similarity">
    <text evidence="2">Belongs to the class-IV pyridoxal-phosphate-dependent aminotransferase family.</text>
</comment>
<dbReference type="SUPFAM" id="SSF56752">
    <property type="entry name" value="D-aminoacid aminotransferase-like PLP-dependent enzymes"/>
    <property type="match status" value="1"/>
</dbReference>
<evidence type="ECO:0000313" key="11">
    <source>
        <dbReference type="EMBL" id="MEZ8193749.1"/>
    </source>
</evidence>
<evidence type="ECO:0000256" key="2">
    <source>
        <dbReference type="ARBA" id="ARBA00009320"/>
    </source>
</evidence>
<dbReference type="PANTHER" id="PTHR42743">
    <property type="entry name" value="AMINO-ACID AMINOTRANSFERASE"/>
    <property type="match status" value="1"/>
</dbReference>
<keyword evidence="6 11" id="KW-0456">Lyase</keyword>
<gene>
    <name evidence="11" type="primary">pabC</name>
    <name evidence="11" type="ORF">ACED38_02505</name>
</gene>
<dbReference type="CDD" id="cd01559">
    <property type="entry name" value="ADCL_like"/>
    <property type="match status" value="1"/>
</dbReference>
<dbReference type="InterPro" id="IPR017824">
    <property type="entry name" value="Aminodeoxychorismate_lyase_IV"/>
</dbReference>
<comment type="pathway">
    <text evidence="7">Cofactor biosynthesis; tetrahydrofolate biosynthesis; 4-aminobenzoate from chorismate: step 2/2.</text>
</comment>
<evidence type="ECO:0000256" key="5">
    <source>
        <dbReference type="ARBA" id="ARBA00022909"/>
    </source>
</evidence>
<accession>A0ABV4M1Z4</accession>
<dbReference type="NCBIfam" id="NF004761">
    <property type="entry name" value="PRK06092.1"/>
    <property type="match status" value="1"/>
</dbReference>
<proteinExistence type="inferred from homology"/>
<comment type="catalytic activity">
    <reaction evidence="9">
        <text>4-amino-4-deoxychorismate = 4-aminobenzoate + pyruvate + H(+)</text>
        <dbReference type="Rhea" id="RHEA:16201"/>
        <dbReference type="ChEBI" id="CHEBI:15361"/>
        <dbReference type="ChEBI" id="CHEBI:15378"/>
        <dbReference type="ChEBI" id="CHEBI:17836"/>
        <dbReference type="ChEBI" id="CHEBI:58406"/>
        <dbReference type="EC" id="4.1.3.38"/>
    </reaction>
</comment>
<reference evidence="11 12" key="1">
    <citation type="submission" date="2024-06" db="EMBL/GenBank/DDBJ databases">
        <authorList>
            <person name="Steensen K."/>
            <person name="Seneca J."/>
            <person name="Bartlau N."/>
            <person name="Yu A.X."/>
            <person name="Polz M.F."/>
        </authorList>
    </citation>
    <scope>NUCLEOTIDE SEQUENCE [LARGE SCALE GENOMIC DNA]</scope>
    <source>
        <strain evidence="11 12">FF146</strain>
    </source>
</reference>
<keyword evidence="4" id="KW-0663">Pyridoxal phosphate</keyword>
<evidence type="ECO:0000256" key="8">
    <source>
        <dbReference type="ARBA" id="ARBA00035676"/>
    </source>
</evidence>
<dbReference type="Proteomes" id="UP001569153">
    <property type="component" value="Unassembled WGS sequence"/>
</dbReference>
<dbReference type="InterPro" id="IPR043131">
    <property type="entry name" value="BCAT-like_N"/>
</dbReference>
<dbReference type="InterPro" id="IPR036038">
    <property type="entry name" value="Aminotransferase-like"/>
</dbReference>
<dbReference type="RefSeq" id="WP_371729592.1">
    <property type="nucleotide sequence ID" value="NZ_JBGOOT010000001.1"/>
</dbReference>
<comment type="subunit">
    <text evidence="3">Homodimer.</text>
</comment>
<evidence type="ECO:0000313" key="12">
    <source>
        <dbReference type="Proteomes" id="UP001569153"/>
    </source>
</evidence>
<name>A0ABV4M1Z4_9VIBR</name>
<sequence>MYWVNGQPSDSISLSDRSFQYGDGCFTTMLTLNGEIQYWPKHIQRMNRSLDALQIPRPDWDLIFIWLEQASQKVSKAGLKLHISRGQGGRGYSPNNISPITVTISDFSFPEPYELFSQSGIGLTVCEHRLGLNPYLAGHKHNNRLEQILMKSEVEQRGFVDGVAMDINGYVIETTMANLFWAKDNVLYSPSLANCGVAGVIREQILESAKRNEIETKIGHFELTRLYDADEIFITNSILGVAPVTQISFSSDQHQAYSIGTMTTIFQETINS</sequence>